<keyword evidence="1" id="KW-0479">Metal-binding</keyword>
<reference evidence="7 8" key="1">
    <citation type="submission" date="2019-07" db="EMBL/GenBank/DDBJ databases">
        <title>Genomics analysis of Aphanomyces spp. identifies a new class of oomycete effector associated with host adaptation.</title>
        <authorList>
            <person name="Gaulin E."/>
        </authorList>
    </citation>
    <scope>NUCLEOTIDE SEQUENCE [LARGE SCALE GENOMIC DNA]</scope>
    <source>
        <strain evidence="7 8">ATCC 201684</strain>
    </source>
</reference>
<dbReference type="VEuPathDB" id="FungiDB:AeMF1_014254"/>
<dbReference type="PROSITE" id="PS50178">
    <property type="entry name" value="ZF_FYVE"/>
    <property type="match status" value="1"/>
</dbReference>
<dbReference type="SUPFAM" id="SSF57903">
    <property type="entry name" value="FYVE/PHD zinc finger"/>
    <property type="match status" value="1"/>
</dbReference>
<evidence type="ECO:0000256" key="3">
    <source>
        <dbReference type="ARBA" id="ARBA00022833"/>
    </source>
</evidence>
<dbReference type="Gene3D" id="3.30.530.20">
    <property type="match status" value="1"/>
</dbReference>
<evidence type="ECO:0000313" key="7">
    <source>
        <dbReference type="EMBL" id="KAF0734406.1"/>
    </source>
</evidence>
<dbReference type="InterPro" id="IPR052727">
    <property type="entry name" value="Rab4/Rab5_effector"/>
</dbReference>
<dbReference type="CDD" id="cd00065">
    <property type="entry name" value="FYVE_like_SF"/>
    <property type="match status" value="1"/>
</dbReference>
<dbReference type="Gene3D" id="3.30.40.10">
    <property type="entry name" value="Zinc/RING finger domain, C3HC4 (zinc finger)"/>
    <property type="match status" value="1"/>
</dbReference>
<dbReference type="PANTHER" id="PTHR13510">
    <property type="entry name" value="FYVE-FINGER-CONTAINING RAB5 EFFECTOR PROTEIN RABENOSYN-5-RELATED"/>
    <property type="match status" value="1"/>
</dbReference>
<dbReference type="SUPFAM" id="SSF55961">
    <property type="entry name" value="Bet v1-like"/>
    <property type="match status" value="1"/>
</dbReference>
<dbReference type="InterPro" id="IPR017455">
    <property type="entry name" value="Znf_FYVE-rel"/>
</dbReference>
<keyword evidence="2 4" id="KW-0863">Zinc-finger</keyword>
<dbReference type="AlphaFoldDB" id="A0A6G0X3I9"/>
<name>A0A6G0X3I9_9STRA</name>
<proteinExistence type="predicted"/>
<gene>
    <name evidence="7" type="ORF">Ae201684_008866</name>
</gene>
<protein>
    <recommendedName>
        <fullName evidence="6">FYVE-type domain-containing protein</fullName>
    </recommendedName>
</protein>
<dbReference type="GO" id="GO:0008289">
    <property type="term" value="F:lipid binding"/>
    <property type="evidence" value="ECO:0007669"/>
    <property type="project" value="InterPro"/>
</dbReference>
<accession>A0A6G0X3I9</accession>
<dbReference type="PANTHER" id="PTHR13510:SF44">
    <property type="entry name" value="RABENOSYN-5"/>
    <property type="match status" value="1"/>
</dbReference>
<feature type="region of interest" description="Disordered" evidence="5">
    <location>
        <begin position="335"/>
        <end position="379"/>
    </location>
</feature>
<sequence>MSAKQPPPNFFHCPPLGRSERELFKELAIASAHELAEKSQLIGGPIQWELDSNERNVRVYAGKVAESKHDAFVATPFLSTIEVMGTMTEVFDLFRSQTTEEAKEYRRRFEKVTDDTINLYSIVPATSQTPQEMVGISWQGYKHSMDSFLLRRDACLLVVHHAFEFNGKPVWVRCIRSVELPSCPVMSGFVRMAVNCSGYVFTELDKPGCIGVTYIAHTAAGGSIGDYAQWLTDMTSRKRCRNLTDIDRFLRENRLSKTPFMRLDEAKPVALASSCFLCTRRFGPFSKKANCLKCGEVCCRRCIRVWHVKNRGFDAQAHVCTKCALGKQHDGEDRQAWWRSSRSTTTEGSRCGSEGYPTPLSRSAPTVYPTSLSRSASTTSPRLDNFELIVDSKVWSSKKRQQITSPA</sequence>
<evidence type="ECO:0000256" key="4">
    <source>
        <dbReference type="PROSITE-ProRule" id="PRU00091"/>
    </source>
</evidence>
<organism evidence="7 8">
    <name type="scientific">Aphanomyces euteiches</name>
    <dbReference type="NCBI Taxonomy" id="100861"/>
    <lineage>
        <taxon>Eukaryota</taxon>
        <taxon>Sar</taxon>
        <taxon>Stramenopiles</taxon>
        <taxon>Oomycota</taxon>
        <taxon>Saprolegniomycetes</taxon>
        <taxon>Saprolegniales</taxon>
        <taxon>Verrucalvaceae</taxon>
        <taxon>Aphanomyces</taxon>
    </lineage>
</organism>
<evidence type="ECO:0000256" key="5">
    <source>
        <dbReference type="SAM" id="MobiDB-lite"/>
    </source>
</evidence>
<comment type="caution">
    <text evidence="7">The sequence shown here is derived from an EMBL/GenBank/DDBJ whole genome shotgun (WGS) entry which is preliminary data.</text>
</comment>
<dbReference type="InterPro" id="IPR011011">
    <property type="entry name" value="Znf_FYVE_PHD"/>
</dbReference>
<evidence type="ECO:0000256" key="1">
    <source>
        <dbReference type="ARBA" id="ARBA00022723"/>
    </source>
</evidence>
<evidence type="ECO:0000259" key="6">
    <source>
        <dbReference type="PROSITE" id="PS50178"/>
    </source>
</evidence>
<feature type="compositionally biased region" description="Low complexity" evidence="5">
    <location>
        <begin position="339"/>
        <end position="355"/>
    </location>
</feature>
<evidence type="ECO:0000256" key="2">
    <source>
        <dbReference type="ARBA" id="ARBA00022771"/>
    </source>
</evidence>
<dbReference type="InterPro" id="IPR002913">
    <property type="entry name" value="START_lipid-bd_dom"/>
</dbReference>
<feature type="domain" description="FYVE-type" evidence="6">
    <location>
        <begin position="272"/>
        <end position="328"/>
    </location>
</feature>
<feature type="compositionally biased region" description="Polar residues" evidence="5">
    <location>
        <begin position="360"/>
        <end position="379"/>
    </location>
</feature>
<dbReference type="Pfam" id="PF01852">
    <property type="entry name" value="START"/>
    <property type="match status" value="1"/>
</dbReference>
<dbReference type="Proteomes" id="UP000481153">
    <property type="component" value="Unassembled WGS sequence"/>
</dbReference>
<dbReference type="InterPro" id="IPR023393">
    <property type="entry name" value="START-like_dom_sf"/>
</dbReference>
<keyword evidence="3" id="KW-0862">Zinc</keyword>
<dbReference type="GO" id="GO:0008270">
    <property type="term" value="F:zinc ion binding"/>
    <property type="evidence" value="ECO:0007669"/>
    <property type="project" value="UniProtKB-KW"/>
</dbReference>
<dbReference type="EMBL" id="VJMJ01000114">
    <property type="protein sequence ID" value="KAF0734406.1"/>
    <property type="molecule type" value="Genomic_DNA"/>
</dbReference>
<evidence type="ECO:0000313" key="8">
    <source>
        <dbReference type="Proteomes" id="UP000481153"/>
    </source>
</evidence>
<dbReference type="InterPro" id="IPR013083">
    <property type="entry name" value="Znf_RING/FYVE/PHD"/>
</dbReference>
<keyword evidence="8" id="KW-1185">Reference proteome</keyword>